<name>A0A8X7R9M2_BRACI</name>
<keyword evidence="15" id="KW-1185">Reference proteome</keyword>
<dbReference type="GO" id="GO:0005789">
    <property type="term" value="C:endoplasmic reticulum membrane"/>
    <property type="evidence" value="ECO:0007669"/>
    <property type="project" value="UniProtKB-SubCell"/>
</dbReference>
<dbReference type="GO" id="GO:0047196">
    <property type="term" value="F:long-chain-alcohol O-fatty-acyltransferase activity"/>
    <property type="evidence" value="ECO:0007669"/>
    <property type="project" value="UniProtKB-EC"/>
</dbReference>
<keyword evidence="7" id="KW-0012">Acyltransferase</keyword>
<evidence type="ECO:0000256" key="6">
    <source>
        <dbReference type="ARBA" id="ARBA00022824"/>
    </source>
</evidence>
<reference evidence="14 15" key="1">
    <citation type="submission" date="2020-02" db="EMBL/GenBank/DDBJ databases">
        <authorList>
            <person name="Ma Q."/>
            <person name="Huang Y."/>
            <person name="Song X."/>
            <person name="Pei D."/>
        </authorList>
    </citation>
    <scope>NUCLEOTIDE SEQUENCE [LARGE SCALE GENOMIC DNA]</scope>
    <source>
        <strain evidence="14">Sxm20200214</strain>
        <tissue evidence="14">Leaf</tissue>
    </source>
</reference>
<evidence type="ECO:0000313" key="15">
    <source>
        <dbReference type="Proteomes" id="UP000886595"/>
    </source>
</evidence>
<organism evidence="14 15">
    <name type="scientific">Brassica carinata</name>
    <name type="common">Ethiopian mustard</name>
    <name type="synonym">Abyssinian cabbage</name>
    <dbReference type="NCBI Taxonomy" id="52824"/>
    <lineage>
        <taxon>Eukaryota</taxon>
        <taxon>Viridiplantae</taxon>
        <taxon>Streptophyta</taxon>
        <taxon>Embryophyta</taxon>
        <taxon>Tracheophyta</taxon>
        <taxon>Spermatophyta</taxon>
        <taxon>Magnoliopsida</taxon>
        <taxon>eudicotyledons</taxon>
        <taxon>Gunneridae</taxon>
        <taxon>Pentapetalae</taxon>
        <taxon>rosids</taxon>
        <taxon>malvids</taxon>
        <taxon>Brassicales</taxon>
        <taxon>Brassicaceae</taxon>
        <taxon>Brassiceae</taxon>
        <taxon>Brassica</taxon>
    </lineage>
</organism>
<evidence type="ECO:0000256" key="1">
    <source>
        <dbReference type="ARBA" id="ARBA00004162"/>
    </source>
</evidence>
<proteinExistence type="inferred from homology"/>
<dbReference type="SUPFAM" id="SSF52777">
    <property type="entry name" value="CoA-dependent acyltransferases"/>
    <property type="match status" value="1"/>
</dbReference>
<evidence type="ECO:0000256" key="5">
    <source>
        <dbReference type="ARBA" id="ARBA00022679"/>
    </source>
</evidence>
<evidence type="ECO:0000259" key="12">
    <source>
        <dbReference type="Pfam" id="PF03007"/>
    </source>
</evidence>
<evidence type="ECO:0000256" key="7">
    <source>
        <dbReference type="ARBA" id="ARBA00023315"/>
    </source>
</evidence>
<dbReference type="InterPro" id="IPR009721">
    <property type="entry name" value="O-acyltransferase_WSD1_C"/>
</dbReference>
<comment type="pathway">
    <text evidence="3">Glycerolipid metabolism; triacylglycerol biosynthesis.</text>
</comment>
<dbReference type="InterPro" id="IPR004255">
    <property type="entry name" value="O-acyltransferase_WSD1_N"/>
</dbReference>
<evidence type="ECO:0000256" key="11">
    <source>
        <dbReference type="SAM" id="Phobius"/>
    </source>
</evidence>
<keyword evidence="11" id="KW-1133">Transmembrane helix</keyword>
<comment type="subcellular location">
    <subcellularLocation>
        <location evidence="1">Cell membrane</location>
        <topology evidence="1">Single-pass membrane protein</topology>
    </subcellularLocation>
    <subcellularLocation>
        <location evidence="2">Endoplasmic reticulum membrane</location>
    </subcellularLocation>
</comment>
<feature type="domain" description="O-acyltransferase WSD1 C-terminal" evidence="13">
    <location>
        <begin position="329"/>
        <end position="473"/>
    </location>
</feature>
<evidence type="ECO:0000259" key="13">
    <source>
        <dbReference type="Pfam" id="PF06974"/>
    </source>
</evidence>
<evidence type="ECO:0000256" key="4">
    <source>
        <dbReference type="ARBA" id="ARBA00005189"/>
    </source>
</evidence>
<keyword evidence="5" id="KW-0808">Transferase</keyword>
<evidence type="ECO:0000256" key="2">
    <source>
        <dbReference type="ARBA" id="ARBA00004586"/>
    </source>
</evidence>
<keyword evidence="6" id="KW-0256">Endoplasmic reticulum</keyword>
<evidence type="ECO:0000256" key="10">
    <source>
        <dbReference type="ARBA" id="ARBA00048109"/>
    </source>
</evidence>
<dbReference type="Proteomes" id="UP000886595">
    <property type="component" value="Unassembled WGS sequence"/>
</dbReference>
<dbReference type="GO" id="GO:0019432">
    <property type="term" value="P:triglyceride biosynthetic process"/>
    <property type="evidence" value="ECO:0007669"/>
    <property type="project" value="TreeGrafter"/>
</dbReference>
<comment type="caution">
    <text evidence="14">The sequence shown here is derived from an EMBL/GenBank/DDBJ whole genome shotgun (WGS) entry which is preliminary data.</text>
</comment>
<evidence type="ECO:0000256" key="9">
    <source>
        <dbReference type="ARBA" id="ARBA00047604"/>
    </source>
</evidence>
<sequence>MAKEEEPLSPMARMFQSSGTDYCTVIIVGFKTKINPDVILDDLKQNVSKHPRISSKLLTSQAEDGTRWIKTQVNVEDHVFVPDIDPDEIGDQGDKFVDDYISRLTMLPLDRSRPLWDIHILNVKTSDAEAIGVIRSHHSLGDGMSRMSLIMACTHKSSDPEALPTIPILKRRENVSHSLRNTGWFLSSMFAIYATVRLIWNTIVDFLLLLSTVLFLKDTETSLKGGAEAESNAKRFSHRIVSLDDVRLIKDIMDVTINDVLLGVTQAALSRYLNGAHDETNENGGTSRPVLNNIPCNIRVRAGVLVNLRSEIGVQPLADMMAKDSKCRWGNLINIVVLPLSIGSETDPLVYLSKAKSTMDQKKNSLHAPILYLIMSFIVSVFGAKTGAALFNRLLLSTTAFISNVNGPTEEISFHGHPIAYIAPSVYGHAQALLIHFQSYADKMVISIAVDPTIIPDPHKLCDAMEESLKSMKIALLGKGLLINEQVSVRVNNMCN</sequence>
<evidence type="ECO:0000256" key="3">
    <source>
        <dbReference type="ARBA" id="ARBA00004771"/>
    </source>
</evidence>
<gene>
    <name evidence="14" type="ORF">Bca52824_054310</name>
</gene>
<dbReference type="AlphaFoldDB" id="A0A8X7R9M2"/>
<comment type="catalytic activity">
    <reaction evidence="10">
        <text>an acyl-CoA + a 1,2-diacyl-sn-glycerol = a triacyl-sn-glycerol + CoA</text>
        <dbReference type="Rhea" id="RHEA:10868"/>
        <dbReference type="ChEBI" id="CHEBI:17815"/>
        <dbReference type="ChEBI" id="CHEBI:57287"/>
        <dbReference type="ChEBI" id="CHEBI:58342"/>
        <dbReference type="ChEBI" id="CHEBI:64615"/>
        <dbReference type="EC" id="2.3.1.20"/>
    </reaction>
</comment>
<dbReference type="GO" id="GO:0005886">
    <property type="term" value="C:plasma membrane"/>
    <property type="evidence" value="ECO:0007669"/>
    <property type="project" value="UniProtKB-SubCell"/>
</dbReference>
<comment type="catalytic activity">
    <reaction evidence="9">
        <text>a long chain fatty alcohol + a fatty acyl-CoA = a long-chain alcohol wax ester + CoA</text>
        <dbReference type="Rhea" id="RHEA:38443"/>
        <dbReference type="ChEBI" id="CHEBI:17135"/>
        <dbReference type="ChEBI" id="CHEBI:57287"/>
        <dbReference type="ChEBI" id="CHEBI:77636"/>
        <dbReference type="ChEBI" id="CHEBI:235323"/>
        <dbReference type="EC" id="2.3.1.75"/>
    </reaction>
</comment>
<evidence type="ECO:0000256" key="8">
    <source>
        <dbReference type="ARBA" id="ARBA00024360"/>
    </source>
</evidence>
<comment type="similarity">
    <text evidence="8">In the N-terminal section; belongs to the long-chain O-acyltransferase family.</text>
</comment>
<dbReference type="PANTHER" id="PTHR31650">
    <property type="entry name" value="O-ACYLTRANSFERASE (WSD1-LIKE) FAMILY PROTEIN"/>
    <property type="match status" value="1"/>
</dbReference>
<keyword evidence="11" id="KW-0812">Transmembrane</keyword>
<protein>
    <recommendedName>
        <fullName evidence="16">Diacylglycerol O-acyltransferase</fullName>
    </recommendedName>
</protein>
<keyword evidence="11" id="KW-0472">Membrane</keyword>
<evidence type="ECO:0008006" key="16">
    <source>
        <dbReference type="Google" id="ProtNLM"/>
    </source>
</evidence>
<feature type="transmembrane region" description="Helical" evidence="11">
    <location>
        <begin position="198"/>
        <end position="216"/>
    </location>
</feature>
<feature type="transmembrane region" description="Helical" evidence="11">
    <location>
        <begin position="370"/>
        <end position="391"/>
    </location>
</feature>
<accession>A0A8X7R9M2</accession>
<dbReference type="Pfam" id="PF03007">
    <property type="entry name" value="WS_DGAT_cat"/>
    <property type="match status" value="1"/>
</dbReference>
<dbReference type="EMBL" id="JAAMPC010000011">
    <property type="protein sequence ID" value="KAG2283090.1"/>
    <property type="molecule type" value="Genomic_DNA"/>
</dbReference>
<feature type="domain" description="O-acyltransferase WSD1-like N-terminal" evidence="12">
    <location>
        <begin position="96"/>
        <end position="260"/>
    </location>
</feature>
<dbReference type="InterPro" id="IPR045034">
    <property type="entry name" value="O-acyltransferase_WSD1-like"/>
</dbReference>
<evidence type="ECO:0000313" key="14">
    <source>
        <dbReference type="EMBL" id="KAG2283090.1"/>
    </source>
</evidence>
<comment type="pathway">
    <text evidence="4">Lipid metabolism.</text>
</comment>
<dbReference type="GO" id="GO:0004144">
    <property type="term" value="F:diacylglycerol O-acyltransferase activity"/>
    <property type="evidence" value="ECO:0007669"/>
    <property type="project" value="UniProtKB-EC"/>
</dbReference>
<dbReference type="PANTHER" id="PTHR31650:SF64">
    <property type="entry name" value="BNAA10G06730D PROTEIN"/>
    <property type="match status" value="1"/>
</dbReference>
<dbReference type="Pfam" id="PF06974">
    <property type="entry name" value="WS_DGAT_C"/>
    <property type="match status" value="1"/>
</dbReference>
<dbReference type="OrthoDB" id="619536at2759"/>